<evidence type="ECO:0000256" key="1">
    <source>
        <dbReference type="SAM" id="Phobius"/>
    </source>
</evidence>
<evidence type="ECO:0000313" key="2">
    <source>
        <dbReference type="EMBL" id="QCK15532.1"/>
    </source>
</evidence>
<keyword evidence="3" id="KW-1185">Reference proteome</keyword>
<feature type="transmembrane region" description="Helical" evidence="1">
    <location>
        <begin position="12"/>
        <end position="31"/>
    </location>
</feature>
<keyword evidence="1" id="KW-0472">Membrane</keyword>
<proteinExistence type="predicted"/>
<gene>
    <name evidence="2" type="ORF">DCC35_12640</name>
</gene>
<evidence type="ECO:0000313" key="3">
    <source>
        <dbReference type="Proteomes" id="UP000298616"/>
    </source>
</evidence>
<keyword evidence="1" id="KW-1133">Transmembrane helix</keyword>
<dbReference type="Proteomes" id="UP000298616">
    <property type="component" value="Chromosome"/>
</dbReference>
<reference evidence="2 3" key="1">
    <citation type="submission" date="2018-04" db="EMBL/GenBank/DDBJ databases">
        <title>Complete genome uncultured novel isolate.</title>
        <authorList>
            <person name="Merlino G."/>
        </authorList>
    </citation>
    <scope>NUCLEOTIDE SEQUENCE [LARGE SCALE GENOMIC DNA]</scope>
    <source>
        <strain evidence="3">R1DC9</strain>
    </source>
</reference>
<sequence length="68" mass="7725">MAKQNSKSKKYFLVFSAIFILIIGIVCIDIARRTTFPGSKPQLKERIFEDNEKSKDSLNVSDSTNKVD</sequence>
<dbReference type="EMBL" id="CP028923">
    <property type="protein sequence ID" value="QCK15532.1"/>
    <property type="molecule type" value="Genomic_DNA"/>
</dbReference>
<dbReference type="RefSeq" id="WP_137091128.1">
    <property type="nucleotide sequence ID" value="NZ_CP028923.1"/>
</dbReference>
<dbReference type="AlphaFoldDB" id="A0A4D7JS62"/>
<accession>A0A4D7JS62</accession>
<organism evidence="2 3">
    <name type="scientific">Mangrovivirga cuniculi</name>
    <dbReference type="NCBI Taxonomy" id="2715131"/>
    <lineage>
        <taxon>Bacteria</taxon>
        <taxon>Pseudomonadati</taxon>
        <taxon>Bacteroidota</taxon>
        <taxon>Cytophagia</taxon>
        <taxon>Cytophagales</taxon>
        <taxon>Mangrovivirgaceae</taxon>
        <taxon>Mangrovivirga</taxon>
    </lineage>
</organism>
<dbReference type="OrthoDB" id="966019at2"/>
<keyword evidence="1" id="KW-0812">Transmembrane</keyword>
<dbReference type="KEGG" id="fpf:DCC35_12640"/>
<name>A0A4D7JS62_9BACT</name>
<protein>
    <submittedName>
        <fullName evidence="2">Uncharacterized protein</fullName>
    </submittedName>
</protein>